<dbReference type="RefSeq" id="WP_188613171.1">
    <property type="nucleotide sequence ID" value="NZ_BMJT01000001.1"/>
</dbReference>
<dbReference type="EMBL" id="BMJT01000001">
    <property type="protein sequence ID" value="GGG11473.1"/>
    <property type="molecule type" value="Genomic_DNA"/>
</dbReference>
<organism evidence="1 2">
    <name type="scientific">Lysinibacillus alkalisoli</name>
    <dbReference type="NCBI Taxonomy" id="1911548"/>
    <lineage>
        <taxon>Bacteria</taxon>
        <taxon>Bacillati</taxon>
        <taxon>Bacillota</taxon>
        <taxon>Bacilli</taxon>
        <taxon>Bacillales</taxon>
        <taxon>Bacillaceae</taxon>
        <taxon>Lysinibacillus</taxon>
    </lineage>
</organism>
<accession>A0A917D5I3</accession>
<evidence type="ECO:0000313" key="2">
    <source>
        <dbReference type="Proteomes" id="UP000616608"/>
    </source>
</evidence>
<reference evidence="1" key="1">
    <citation type="journal article" date="2014" name="Int. J. Syst. Evol. Microbiol.">
        <title>Complete genome sequence of Corynebacterium casei LMG S-19264T (=DSM 44701T), isolated from a smear-ripened cheese.</title>
        <authorList>
            <consortium name="US DOE Joint Genome Institute (JGI-PGF)"/>
            <person name="Walter F."/>
            <person name="Albersmeier A."/>
            <person name="Kalinowski J."/>
            <person name="Ruckert C."/>
        </authorList>
    </citation>
    <scope>NUCLEOTIDE SEQUENCE</scope>
    <source>
        <strain evidence="1">CGMCC 1.15760</strain>
    </source>
</reference>
<dbReference type="Proteomes" id="UP000616608">
    <property type="component" value="Unassembled WGS sequence"/>
</dbReference>
<protein>
    <submittedName>
        <fullName evidence="1">Uncharacterized protein</fullName>
    </submittedName>
</protein>
<keyword evidence="2" id="KW-1185">Reference proteome</keyword>
<sequence>MIQLEKELYTLKEVAQLVNKSTDAIRNAIYPKNSTVKLNVIRKDRRVFIEKKEVERYIKYLEGLYELVEVDSEYAMNKLYADITEIPKLKQTQELFFGYSRICFSKMTGSNAYKTGTIGQFINFYNKLVTVLEDDIFKLSPDKINDLFLKEDFLKTKERLLFTRFINYAFEQKKIPLKNKLLAVQKNTRSEKEIYSLEMFNQIYRHVQNIELHLQHSINNRNYANMWVYTTLLCCDFIRGSDLILNTPIVNLKDLEIEYEELQRENFALTDTQIQHVIKQIYFSFRNKRASKTGEILTFLIPASLEKPLAYAMVCSEYLRKEDELQLDTFIEGKYRKVRTQGYITHLKFFSNYEQFIDFKFSSLIMNRSIATYLYGSVTEDSAYDSELALILTQTARSHKSEDSTKNYIQMMSKDGSLERVSNNLFRRGHFGWLYDQLLKFILSDDYKNKVLETRTIEIEKLKESFSLKEVESLAAYALNYLEPHTINQEISITNVMNSIYEKRIKVIHKVMQLKQEEISTLFEQLATHSMPSKIEHAQCLIAPNCEYPALTNCMYCEYVLPQNLILIQLNQELLRLLETINTTENLNILKRENRFLLHCFLILSEANKNFGKEHVKAYVEIDRIKSLITENTNKIEI</sequence>
<dbReference type="AlphaFoldDB" id="A0A917D5I3"/>
<proteinExistence type="predicted"/>
<gene>
    <name evidence="1" type="ORF">GCM10007425_02240</name>
</gene>
<name>A0A917D5I3_9BACI</name>
<evidence type="ECO:0000313" key="1">
    <source>
        <dbReference type="EMBL" id="GGG11473.1"/>
    </source>
</evidence>
<comment type="caution">
    <text evidence="1">The sequence shown here is derived from an EMBL/GenBank/DDBJ whole genome shotgun (WGS) entry which is preliminary data.</text>
</comment>
<reference evidence="1" key="2">
    <citation type="submission" date="2020-09" db="EMBL/GenBank/DDBJ databases">
        <authorList>
            <person name="Sun Q."/>
            <person name="Zhou Y."/>
        </authorList>
    </citation>
    <scope>NUCLEOTIDE SEQUENCE</scope>
    <source>
        <strain evidence="1">CGMCC 1.15760</strain>
    </source>
</reference>